<dbReference type="PANTHER" id="PTHR22872">
    <property type="entry name" value="BTK-BINDING PROTEIN-RELATED"/>
    <property type="match status" value="1"/>
</dbReference>
<dbReference type="Gene3D" id="1.25.40.20">
    <property type="entry name" value="Ankyrin repeat-containing domain"/>
    <property type="match status" value="1"/>
</dbReference>
<reference evidence="6 7" key="1">
    <citation type="journal article" date="2017" name="Gigascience">
        <title>Genome sequence of the small brown planthopper, Laodelphax striatellus.</title>
        <authorList>
            <person name="Zhu J."/>
            <person name="Jiang F."/>
            <person name="Wang X."/>
            <person name="Yang P."/>
            <person name="Bao Y."/>
            <person name="Zhao W."/>
            <person name="Wang W."/>
            <person name="Lu H."/>
            <person name="Wang Q."/>
            <person name="Cui N."/>
            <person name="Li J."/>
            <person name="Chen X."/>
            <person name="Luo L."/>
            <person name="Yu J."/>
            <person name="Kang L."/>
            <person name="Cui F."/>
        </authorList>
    </citation>
    <scope>NUCLEOTIDE SEQUENCE [LARGE SCALE GENOMIC DNA]</scope>
    <source>
        <strain evidence="6">Lst14</strain>
    </source>
</reference>
<dbReference type="SUPFAM" id="SSF50985">
    <property type="entry name" value="RCC1/BLIP-II"/>
    <property type="match status" value="1"/>
</dbReference>
<dbReference type="STRING" id="195883.A0A482XK51"/>
<dbReference type="PROSITE" id="PS50012">
    <property type="entry name" value="RCC1_3"/>
    <property type="match status" value="3"/>
</dbReference>
<dbReference type="InterPro" id="IPR002110">
    <property type="entry name" value="Ankyrin_rpt"/>
</dbReference>
<dbReference type="Pfam" id="PF13540">
    <property type="entry name" value="RCC1_2"/>
    <property type="match status" value="1"/>
</dbReference>
<evidence type="ECO:0000313" key="6">
    <source>
        <dbReference type="EMBL" id="RZF45920.1"/>
    </source>
</evidence>
<keyword evidence="1" id="KW-0677">Repeat</keyword>
<proteinExistence type="predicted"/>
<feature type="repeat" description="ANK" evidence="2">
    <location>
        <begin position="93"/>
        <end position="125"/>
    </location>
</feature>
<feature type="region of interest" description="Disordered" evidence="4">
    <location>
        <begin position="954"/>
        <end position="977"/>
    </location>
</feature>
<feature type="compositionally biased region" description="Basic and acidic residues" evidence="4">
    <location>
        <begin position="888"/>
        <end position="906"/>
    </location>
</feature>
<dbReference type="PROSITE" id="PS50097">
    <property type="entry name" value="BTB"/>
    <property type="match status" value="2"/>
</dbReference>
<feature type="domain" description="BTB" evidence="5">
    <location>
        <begin position="640"/>
        <end position="702"/>
    </location>
</feature>
<dbReference type="PROSITE" id="PS50088">
    <property type="entry name" value="ANK_REPEAT"/>
    <property type="match status" value="1"/>
</dbReference>
<dbReference type="InterPro" id="IPR000210">
    <property type="entry name" value="BTB/POZ_dom"/>
</dbReference>
<dbReference type="SMR" id="A0A482XK51"/>
<dbReference type="Pfam" id="PF12796">
    <property type="entry name" value="Ank_2"/>
    <property type="match status" value="1"/>
</dbReference>
<dbReference type="PANTHER" id="PTHR22872:SF2">
    <property type="entry name" value="INHIBITOR OF BRUTON TYROSINE KINASE"/>
    <property type="match status" value="1"/>
</dbReference>
<comment type="caution">
    <text evidence="6">The sequence shown here is derived from an EMBL/GenBank/DDBJ whole genome shotgun (WGS) entry which is preliminary data.</text>
</comment>
<dbReference type="InterPro" id="IPR011333">
    <property type="entry name" value="SKP1/BTB/POZ_sf"/>
</dbReference>
<dbReference type="OrthoDB" id="1893551at2759"/>
<dbReference type="SUPFAM" id="SSF54695">
    <property type="entry name" value="POZ domain"/>
    <property type="match status" value="2"/>
</dbReference>
<gene>
    <name evidence="6" type="ORF">LSTR_LSTR008297</name>
</gene>
<dbReference type="FunCoup" id="A0A482XK51">
    <property type="interactions" value="482"/>
</dbReference>
<feature type="region of interest" description="Disordered" evidence="4">
    <location>
        <begin position="1072"/>
        <end position="1097"/>
    </location>
</feature>
<feature type="compositionally biased region" description="Polar residues" evidence="4">
    <location>
        <begin position="1075"/>
        <end position="1095"/>
    </location>
</feature>
<protein>
    <recommendedName>
        <fullName evidence="5">BTB domain-containing protein</fullName>
    </recommendedName>
</protein>
<evidence type="ECO:0000256" key="1">
    <source>
        <dbReference type="ARBA" id="ARBA00022737"/>
    </source>
</evidence>
<feature type="repeat" description="RCC1" evidence="3">
    <location>
        <begin position="202"/>
        <end position="253"/>
    </location>
</feature>
<accession>A0A482XK51</accession>
<feature type="compositionally biased region" description="Polar residues" evidence="4">
    <location>
        <begin position="1033"/>
        <end position="1048"/>
    </location>
</feature>
<evidence type="ECO:0000256" key="4">
    <source>
        <dbReference type="SAM" id="MobiDB-lite"/>
    </source>
</evidence>
<dbReference type="Pfam" id="PF00651">
    <property type="entry name" value="BTB"/>
    <property type="match status" value="2"/>
</dbReference>
<dbReference type="Gene3D" id="3.30.710.10">
    <property type="entry name" value="Potassium Channel Kv1.1, Chain A"/>
    <property type="match status" value="2"/>
</dbReference>
<dbReference type="Proteomes" id="UP000291343">
    <property type="component" value="Unassembled WGS sequence"/>
</dbReference>
<feature type="region of interest" description="Disordered" evidence="4">
    <location>
        <begin position="864"/>
        <end position="929"/>
    </location>
</feature>
<dbReference type="SMART" id="SM00248">
    <property type="entry name" value="ANK"/>
    <property type="match status" value="2"/>
</dbReference>
<dbReference type="CDD" id="cd18500">
    <property type="entry name" value="BACK_IBtk"/>
    <property type="match status" value="1"/>
</dbReference>
<dbReference type="AlphaFoldDB" id="A0A482XK51"/>
<dbReference type="InterPro" id="IPR051625">
    <property type="entry name" value="Signaling_Regulatory_Domain"/>
</dbReference>
<feature type="repeat" description="RCC1" evidence="3">
    <location>
        <begin position="148"/>
        <end position="201"/>
    </location>
</feature>
<dbReference type="SMART" id="SM00225">
    <property type="entry name" value="BTB"/>
    <property type="match status" value="2"/>
</dbReference>
<evidence type="ECO:0000256" key="2">
    <source>
        <dbReference type="PROSITE-ProRule" id="PRU00023"/>
    </source>
</evidence>
<keyword evidence="2" id="KW-0040">ANK repeat</keyword>
<keyword evidence="7" id="KW-1185">Reference proteome</keyword>
<feature type="region of interest" description="Disordered" evidence="4">
    <location>
        <begin position="998"/>
        <end position="1048"/>
    </location>
</feature>
<evidence type="ECO:0000259" key="5">
    <source>
        <dbReference type="PROSITE" id="PS50097"/>
    </source>
</evidence>
<evidence type="ECO:0000256" key="3">
    <source>
        <dbReference type="PROSITE-ProRule" id="PRU00235"/>
    </source>
</evidence>
<dbReference type="InParanoid" id="A0A482XK51"/>
<feature type="repeat" description="RCC1" evidence="3">
    <location>
        <begin position="254"/>
        <end position="308"/>
    </location>
</feature>
<dbReference type="EMBL" id="QKKF02007569">
    <property type="protein sequence ID" value="RZF45920.1"/>
    <property type="molecule type" value="Genomic_DNA"/>
</dbReference>
<feature type="domain" description="BTB" evidence="5">
    <location>
        <begin position="513"/>
        <end position="573"/>
    </location>
</feature>
<dbReference type="InterPro" id="IPR009091">
    <property type="entry name" value="RCC1/BLIP-II"/>
</dbReference>
<dbReference type="InterPro" id="IPR000408">
    <property type="entry name" value="Reg_chr_condens"/>
</dbReference>
<name>A0A482XK51_LAOST</name>
<evidence type="ECO:0000313" key="7">
    <source>
        <dbReference type="Proteomes" id="UP000291343"/>
    </source>
</evidence>
<dbReference type="InterPro" id="IPR036770">
    <property type="entry name" value="Ankyrin_rpt-contain_sf"/>
</dbReference>
<dbReference type="Gene3D" id="2.130.10.30">
    <property type="entry name" value="Regulator of chromosome condensation 1/beta-lactamase-inhibitor protein II"/>
    <property type="match status" value="1"/>
</dbReference>
<dbReference type="SUPFAM" id="SSF48403">
    <property type="entry name" value="Ankyrin repeat"/>
    <property type="match status" value="1"/>
</dbReference>
<organism evidence="6 7">
    <name type="scientific">Laodelphax striatellus</name>
    <name type="common">Small brown planthopper</name>
    <name type="synonym">Delphax striatella</name>
    <dbReference type="NCBI Taxonomy" id="195883"/>
    <lineage>
        <taxon>Eukaryota</taxon>
        <taxon>Metazoa</taxon>
        <taxon>Ecdysozoa</taxon>
        <taxon>Arthropoda</taxon>
        <taxon>Hexapoda</taxon>
        <taxon>Insecta</taxon>
        <taxon>Pterygota</taxon>
        <taxon>Neoptera</taxon>
        <taxon>Paraneoptera</taxon>
        <taxon>Hemiptera</taxon>
        <taxon>Auchenorrhyncha</taxon>
        <taxon>Fulgoroidea</taxon>
        <taxon>Delphacidae</taxon>
        <taxon>Criomorphinae</taxon>
        <taxon>Laodelphax</taxon>
    </lineage>
</organism>
<sequence>MPQGNHSLPKPDCTSACQSLIHGSIINAVITKRAVTDKQLASYISSLCCNFSRVRDETGRTALHMAASCGRLGLCRWLVKYCDADLNARDKENASTPLHRSIFYGQIHVAVFLIKVGASTLVFDEDDLLCFDVVNSLDPGLMRAAGGGQAYVWGVNSNYTHGSGSQQARTNPELVDYFRRNNIVVGQICMDKFHTVFRGEDGRAWACGLGQGGRLGLDSEGTFITPQPMRTPASEVVSSVAVGRDHTILLTENGSVLSCGLNTHHQLGHSPPPAKLLVARAINLRSLKVSNVIGISAARFHSVFWTKDAVYTFGLHAGQLGHPNIEDSKELTVIVPRVVPCLDKEAIVLYAAASDGATVIVVRKSEVCVNPTVIMYVLHRYQTKRLASKLPISSVCVVGGTLNARSDTKSLIEQGGQKLQLLTLTTDGMIHVWQETQFQLQPCTFNLQRRLVITDVCLSRSNVLFSTHDGNGFIGNLSTKSPSNGADVPHIELQRLPHLHRTTSITCDPKGRNFAAVQVGGDRYPAHKYILSLNSSLGEKNERGSIVKVDNIHPQIFHQLLLFIYSADCDLIHPGPCRIKIMNNSKREDPIRLLAAAATQFKVNDLCRILQFLSAKKEGFNGFKKLKPIALDHNLRKDLYDVVIAGNDRGTIQVHKCVLTARLEYFRHMLCGGWVESTVASPLVLPFSTAVLIDLVSFLYSDSESSLSNPDDLEHVCSVLIAADELLVTRLKEICELALSVCLNLRNAGLLLQFSSTYNALQLHKCCMSFIAVNLAAILEMRTLDIVSLDVLNSLSEYIRATVFSLANHVITPFSDAPKDEQVILASEKFPVPWDEEDEYSSINDLGWESEWLKNHLPDTKQNKSFLSSTPVAARKKQQTRKLSTNEAQRRRYESVGSIRDLEKTLESPLSRSFNDGPEHLKEDESSPGVERLLKNHVVAQLEDDDFDPSLFIKLPGSVSRNRKNSSGDSIDDKSFPSLTASLSDTSSFPELSEQLTSLKITPKKKSSTSNVKRSAPVKLSQKQQKKLAAESISPSNKSATIASSPPTCAWANISSPETSTSFIDILRETKNHHSSSSPIDRCSVKSSSPQTSKGIPNLSDIVADELKQKENWSKMRSKPFHLTQIEDKAIENLLAFYNAENVFDERITVQRVVRGTVAMPTWFKSKR</sequence>